<keyword evidence="3" id="KW-0813">Transport</keyword>
<feature type="domain" description="Major facilitator superfamily (MFS) profile" evidence="8">
    <location>
        <begin position="1"/>
        <end position="334"/>
    </location>
</feature>
<evidence type="ECO:0000256" key="6">
    <source>
        <dbReference type="ARBA" id="ARBA00023136"/>
    </source>
</evidence>
<dbReference type="EMBL" id="VXIV02003235">
    <property type="protein sequence ID" value="KAF6019377.1"/>
    <property type="molecule type" value="Genomic_DNA"/>
</dbReference>
<evidence type="ECO:0000313" key="9">
    <source>
        <dbReference type="EMBL" id="KAF6019377.1"/>
    </source>
</evidence>
<accession>A0A7J7J0M2</accession>
<dbReference type="OrthoDB" id="433512at2759"/>
<keyword evidence="10" id="KW-1185">Reference proteome</keyword>
<keyword evidence="6 7" id="KW-0472">Membrane</keyword>
<evidence type="ECO:0000259" key="8">
    <source>
        <dbReference type="PROSITE" id="PS50850"/>
    </source>
</evidence>
<gene>
    <name evidence="9" type="ORF">EB796_022344</name>
</gene>
<proteinExistence type="inferred from homology"/>
<dbReference type="Gene3D" id="1.20.1250.20">
    <property type="entry name" value="MFS general substrate transporter like domains"/>
    <property type="match status" value="1"/>
</dbReference>
<dbReference type="Proteomes" id="UP000593567">
    <property type="component" value="Unassembled WGS sequence"/>
</dbReference>
<reference evidence="9" key="1">
    <citation type="submission" date="2020-06" db="EMBL/GenBank/DDBJ databases">
        <title>Draft genome of Bugula neritina, a colonial animal packing powerful symbionts and potential medicines.</title>
        <authorList>
            <person name="Rayko M."/>
        </authorList>
    </citation>
    <scope>NUCLEOTIDE SEQUENCE [LARGE SCALE GENOMIC DNA]</scope>
    <source>
        <strain evidence="9">Kwan_BN1</strain>
    </source>
</reference>
<dbReference type="InterPro" id="IPR005828">
    <property type="entry name" value="MFS_sugar_transport-like"/>
</dbReference>
<evidence type="ECO:0000256" key="7">
    <source>
        <dbReference type="SAM" id="Phobius"/>
    </source>
</evidence>
<dbReference type="PANTHER" id="PTHR23511:SF34">
    <property type="entry name" value="SYNAPTIC VESICLE GLYCOPROTEIN 2"/>
    <property type="match status" value="1"/>
</dbReference>
<dbReference type="InterPro" id="IPR005829">
    <property type="entry name" value="Sugar_transporter_CS"/>
</dbReference>
<dbReference type="GO" id="GO:0022857">
    <property type="term" value="F:transmembrane transporter activity"/>
    <property type="evidence" value="ECO:0007669"/>
    <property type="project" value="InterPro"/>
</dbReference>
<dbReference type="GO" id="GO:0016020">
    <property type="term" value="C:membrane"/>
    <property type="evidence" value="ECO:0007669"/>
    <property type="project" value="UniProtKB-SubCell"/>
</dbReference>
<evidence type="ECO:0000256" key="2">
    <source>
        <dbReference type="ARBA" id="ARBA00008335"/>
    </source>
</evidence>
<sequence>MFGAYIWGSFADTRGRIPALILCQACNGLFIVGSSVSQSLWFLILMRFLSGLGEGGTVPLVYTYVIELLPVKRRARMTAILSSTYMIGQTGIAGLAWLVLPHTEWTWRISNFTFNYWRIFLLISSVPIILSLFLFMLFPESPRYLVQVNKIAQAKSVIRYMFRKNQPKKAYDSTYTIQCEVEGESTNSIAALQLNSYYGLTMWFPTMIQRMDESKATSVCAVTSLTSNKTLCDFSDETKVYFDTFLQAAANLPGHLIYFLLVNSVGRKPIIGVSMVLTAISVFFIWLVSSPTGSIVMSCVFAGVTIVTWDAIALVTVEIFPLKSDQLQGVYRMP</sequence>
<keyword evidence="5 7" id="KW-1133">Transmembrane helix</keyword>
<protein>
    <recommendedName>
        <fullName evidence="8">Major facilitator superfamily (MFS) profile domain-containing protein</fullName>
    </recommendedName>
</protein>
<evidence type="ECO:0000313" key="10">
    <source>
        <dbReference type="Proteomes" id="UP000593567"/>
    </source>
</evidence>
<organism evidence="9 10">
    <name type="scientific">Bugula neritina</name>
    <name type="common">Brown bryozoan</name>
    <name type="synonym">Sertularia neritina</name>
    <dbReference type="NCBI Taxonomy" id="10212"/>
    <lineage>
        <taxon>Eukaryota</taxon>
        <taxon>Metazoa</taxon>
        <taxon>Spiralia</taxon>
        <taxon>Lophotrochozoa</taxon>
        <taxon>Bryozoa</taxon>
        <taxon>Gymnolaemata</taxon>
        <taxon>Cheilostomatida</taxon>
        <taxon>Flustrina</taxon>
        <taxon>Buguloidea</taxon>
        <taxon>Bugulidae</taxon>
        <taxon>Bugula</taxon>
    </lineage>
</organism>
<feature type="transmembrane region" description="Helical" evidence="7">
    <location>
        <begin position="295"/>
        <end position="317"/>
    </location>
</feature>
<evidence type="ECO:0000256" key="4">
    <source>
        <dbReference type="ARBA" id="ARBA00022692"/>
    </source>
</evidence>
<feature type="transmembrane region" description="Helical" evidence="7">
    <location>
        <begin position="270"/>
        <end position="289"/>
    </location>
</feature>
<comment type="caution">
    <text evidence="9">The sequence shown here is derived from an EMBL/GenBank/DDBJ whole genome shotgun (WGS) entry which is preliminary data.</text>
</comment>
<feature type="transmembrane region" description="Helical" evidence="7">
    <location>
        <begin position="119"/>
        <end position="138"/>
    </location>
</feature>
<dbReference type="InterPro" id="IPR020846">
    <property type="entry name" value="MFS_dom"/>
</dbReference>
<comment type="subcellular location">
    <subcellularLocation>
        <location evidence="1">Membrane</location>
        <topology evidence="1">Multi-pass membrane protein</topology>
    </subcellularLocation>
</comment>
<evidence type="ECO:0000256" key="1">
    <source>
        <dbReference type="ARBA" id="ARBA00004141"/>
    </source>
</evidence>
<keyword evidence="4 7" id="KW-0812">Transmembrane</keyword>
<comment type="similarity">
    <text evidence="2">Belongs to the major facilitator superfamily.</text>
</comment>
<dbReference type="PROSITE" id="PS00217">
    <property type="entry name" value="SUGAR_TRANSPORT_2"/>
    <property type="match status" value="1"/>
</dbReference>
<dbReference type="AlphaFoldDB" id="A0A7J7J0M2"/>
<evidence type="ECO:0000256" key="5">
    <source>
        <dbReference type="ARBA" id="ARBA00022989"/>
    </source>
</evidence>
<dbReference type="SUPFAM" id="SSF103473">
    <property type="entry name" value="MFS general substrate transporter"/>
    <property type="match status" value="1"/>
</dbReference>
<feature type="transmembrane region" description="Helical" evidence="7">
    <location>
        <begin position="77"/>
        <end position="99"/>
    </location>
</feature>
<name>A0A7J7J0M2_BUGNE</name>
<dbReference type="Pfam" id="PF00083">
    <property type="entry name" value="Sugar_tr"/>
    <property type="match status" value="1"/>
</dbReference>
<dbReference type="PANTHER" id="PTHR23511">
    <property type="entry name" value="SYNAPTIC VESICLE GLYCOPROTEIN 2"/>
    <property type="match status" value="1"/>
</dbReference>
<dbReference type="PROSITE" id="PS50850">
    <property type="entry name" value="MFS"/>
    <property type="match status" value="1"/>
</dbReference>
<evidence type="ECO:0000256" key="3">
    <source>
        <dbReference type="ARBA" id="ARBA00022448"/>
    </source>
</evidence>
<dbReference type="InterPro" id="IPR036259">
    <property type="entry name" value="MFS_trans_sf"/>
</dbReference>
<feature type="transmembrane region" description="Helical" evidence="7">
    <location>
        <begin position="40"/>
        <end position="65"/>
    </location>
</feature>